<feature type="chain" id="PRO_5038767088" evidence="1">
    <location>
        <begin position="26"/>
        <end position="227"/>
    </location>
</feature>
<evidence type="ECO:0000256" key="1">
    <source>
        <dbReference type="SAM" id="SignalP"/>
    </source>
</evidence>
<evidence type="ECO:0000313" key="3">
    <source>
        <dbReference type="EMBL" id="HIZ01227.1"/>
    </source>
</evidence>
<organism evidence="3 4">
    <name type="scientific">Candidatus Bacteroides merdipullorum</name>
    <dbReference type="NCBI Taxonomy" id="2838474"/>
    <lineage>
        <taxon>Bacteria</taxon>
        <taxon>Pseudomonadati</taxon>
        <taxon>Bacteroidota</taxon>
        <taxon>Bacteroidia</taxon>
        <taxon>Bacteroidales</taxon>
        <taxon>Bacteroidaceae</taxon>
        <taxon>Bacteroides</taxon>
    </lineage>
</organism>
<evidence type="ECO:0000259" key="2">
    <source>
        <dbReference type="Pfam" id="PF17415"/>
    </source>
</evidence>
<dbReference type="Gene3D" id="2.60.40.2370">
    <property type="entry name" value="NigD-like, C-terminal beta sandwich domain"/>
    <property type="match status" value="1"/>
</dbReference>
<dbReference type="AlphaFoldDB" id="A0A9D2A326"/>
<gene>
    <name evidence="3" type="ORF">H9819_03115</name>
</gene>
<dbReference type="InterPro" id="IPR038179">
    <property type="entry name" value="NigD-like_N_sf"/>
</dbReference>
<evidence type="ECO:0000313" key="4">
    <source>
        <dbReference type="Proteomes" id="UP000824023"/>
    </source>
</evidence>
<dbReference type="PROSITE" id="PS51257">
    <property type="entry name" value="PROKAR_LIPOPROTEIN"/>
    <property type="match status" value="1"/>
</dbReference>
<keyword evidence="1" id="KW-0732">Signal</keyword>
<comment type="caution">
    <text evidence="3">The sequence shown here is derived from an EMBL/GenBank/DDBJ whole genome shotgun (WGS) entry which is preliminary data.</text>
</comment>
<dbReference type="Pfam" id="PF17415">
    <property type="entry name" value="NigD_C"/>
    <property type="match status" value="1"/>
</dbReference>
<proteinExistence type="predicted"/>
<reference evidence="3" key="2">
    <citation type="submission" date="2021-04" db="EMBL/GenBank/DDBJ databases">
        <authorList>
            <person name="Gilroy R."/>
        </authorList>
    </citation>
    <scope>NUCLEOTIDE SEQUENCE</scope>
    <source>
        <strain evidence="3">ChiHjej12B11-24981</strain>
    </source>
</reference>
<dbReference type="EMBL" id="DXCK01000046">
    <property type="protein sequence ID" value="HIZ01227.1"/>
    <property type="molecule type" value="Genomic_DNA"/>
</dbReference>
<sequence>MKKDCYSIRWHVLSLLFLLLGASCGDDDYHYPDISQDYLTAQSGADGRLETVTDDNGVTLPVLNSVSAPNQVADTTLRIVANYAREEAADGSLGARLYAAQTAVSPVPLPAESFEEGVKNDPASVLSIWLGLDYLNVVLEIKTGGGSHAFHFVEDRVEDLDSGTRREVDLTLYHDAADDPQYYTRRAYLSVPLWPYAADGVETLGIRFNLSNYDGETETYRFDYRFR</sequence>
<reference evidence="3" key="1">
    <citation type="journal article" date="2021" name="PeerJ">
        <title>Extensive microbial diversity within the chicken gut microbiome revealed by metagenomics and culture.</title>
        <authorList>
            <person name="Gilroy R."/>
            <person name="Ravi A."/>
            <person name="Getino M."/>
            <person name="Pursley I."/>
            <person name="Horton D.L."/>
            <person name="Alikhan N.F."/>
            <person name="Baker D."/>
            <person name="Gharbi K."/>
            <person name="Hall N."/>
            <person name="Watson M."/>
            <person name="Adriaenssens E.M."/>
            <person name="Foster-Nyarko E."/>
            <person name="Jarju S."/>
            <person name="Secka A."/>
            <person name="Antonio M."/>
            <person name="Oren A."/>
            <person name="Chaudhuri R.R."/>
            <person name="La Ragione R."/>
            <person name="Hildebrand F."/>
            <person name="Pallen M.J."/>
        </authorList>
    </citation>
    <scope>NUCLEOTIDE SEQUENCE</scope>
    <source>
        <strain evidence="3">ChiHjej12B11-24981</strain>
    </source>
</reference>
<feature type="domain" description="NigD-like C-terminal" evidence="2">
    <location>
        <begin position="109"/>
        <end position="224"/>
    </location>
</feature>
<name>A0A9D2A326_9BACE</name>
<protein>
    <submittedName>
        <fullName evidence="3">NigD-like protein</fullName>
    </submittedName>
</protein>
<dbReference type="InterPro" id="IPR035376">
    <property type="entry name" value="NigD_C"/>
</dbReference>
<dbReference type="Proteomes" id="UP000824023">
    <property type="component" value="Unassembled WGS sequence"/>
</dbReference>
<feature type="signal peptide" evidence="1">
    <location>
        <begin position="1"/>
        <end position="25"/>
    </location>
</feature>
<dbReference type="Gene3D" id="2.40.50.500">
    <property type="entry name" value="NigD-like N-terminal OB domain"/>
    <property type="match status" value="1"/>
</dbReference>
<dbReference type="InterPro" id="IPR038143">
    <property type="entry name" value="NigD-like_C_dom_sf"/>
</dbReference>
<accession>A0A9D2A326</accession>